<keyword evidence="1" id="KW-0472">Membrane</keyword>
<dbReference type="EMBL" id="WJJP01000113">
    <property type="protein sequence ID" value="MBD3323661.1"/>
    <property type="molecule type" value="Genomic_DNA"/>
</dbReference>
<evidence type="ECO:0000313" key="3">
    <source>
        <dbReference type="Proteomes" id="UP000649604"/>
    </source>
</evidence>
<keyword evidence="1" id="KW-1133">Transmembrane helix</keyword>
<reference evidence="2" key="1">
    <citation type="submission" date="2019-11" db="EMBL/GenBank/DDBJ databases">
        <title>Microbial mats filling the niche in hypersaline microbial mats.</title>
        <authorList>
            <person name="Wong H.L."/>
            <person name="Macleod F.I."/>
            <person name="White R.A. III"/>
            <person name="Burns B.P."/>
        </authorList>
    </citation>
    <scope>NUCLEOTIDE SEQUENCE</scope>
    <source>
        <strain evidence="2">Rbin_158</strain>
    </source>
</reference>
<accession>A0A9D5JTD7</accession>
<evidence type="ECO:0000256" key="1">
    <source>
        <dbReference type="SAM" id="Phobius"/>
    </source>
</evidence>
<feature type="transmembrane region" description="Helical" evidence="1">
    <location>
        <begin position="123"/>
        <end position="156"/>
    </location>
</feature>
<dbReference type="AlphaFoldDB" id="A0A9D5JTD7"/>
<evidence type="ECO:0000313" key="2">
    <source>
        <dbReference type="EMBL" id="MBD3323661.1"/>
    </source>
</evidence>
<proteinExistence type="predicted"/>
<sequence>MTTLEIYHPQSLVGGVFRAPYYAARFILLGLFKLLALLLIPVLFVWLAIKYLLVGLKKLVLSLIPEFYGGNISHTFTSVFCVWKFVFSLLSLFIIVLIPLHMIAFNFITIYRSLLDPLTLLRSLFLMAIIFVTIVTITIVMAFLSFVIMSILITLYSPVKTGSEIGKGFISSILDVKVFLLLIFMLALLIFGPLMLIKSGIIQEFFPELLSNYLTS</sequence>
<comment type="caution">
    <text evidence="2">The sequence shown here is derived from an EMBL/GenBank/DDBJ whole genome shotgun (WGS) entry which is preliminary data.</text>
</comment>
<organism evidence="2 3">
    <name type="scientific">candidate division KSB3 bacterium</name>
    <dbReference type="NCBI Taxonomy" id="2044937"/>
    <lineage>
        <taxon>Bacteria</taxon>
        <taxon>candidate division KSB3</taxon>
    </lineage>
</organism>
<gene>
    <name evidence="2" type="ORF">GF339_03695</name>
</gene>
<dbReference type="Proteomes" id="UP000649604">
    <property type="component" value="Unassembled WGS sequence"/>
</dbReference>
<keyword evidence="1" id="KW-0812">Transmembrane</keyword>
<name>A0A9D5JTD7_9BACT</name>
<feature type="transmembrane region" description="Helical" evidence="1">
    <location>
        <begin position="85"/>
        <end position="111"/>
    </location>
</feature>
<feature type="transmembrane region" description="Helical" evidence="1">
    <location>
        <begin position="26"/>
        <end position="49"/>
    </location>
</feature>
<protein>
    <submittedName>
        <fullName evidence="2">Uncharacterized protein</fullName>
    </submittedName>
</protein>
<feature type="transmembrane region" description="Helical" evidence="1">
    <location>
        <begin position="176"/>
        <end position="197"/>
    </location>
</feature>